<feature type="transmembrane region" description="Helical" evidence="8">
    <location>
        <begin position="382"/>
        <end position="409"/>
    </location>
</feature>
<feature type="transmembrane region" description="Helical" evidence="8">
    <location>
        <begin position="467"/>
        <end position="486"/>
    </location>
</feature>
<dbReference type="Proteomes" id="UP001241603">
    <property type="component" value="Unassembled WGS sequence"/>
</dbReference>
<evidence type="ECO:0000259" key="9">
    <source>
        <dbReference type="Pfam" id="PF00361"/>
    </source>
</evidence>
<evidence type="ECO:0000313" key="10">
    <source>
        <dbReference type="EMBL" id="MDQ0438449.1"/>
    </source>
</evidence>
<keyword evidence="2" id="KW-1003">Cell membrane</keyword>
<accession>A0ABU0HAC2</accession>
<dbReference type="RefSeq" id="WP_266349367.1">
    <property type="nucleotide sequence ID" value="NZ_JAPKNG010000004.1"/>
</dbReference>
<keyword evidence="5" id="KW-0560">Oxidoreductase</keyword>
<feature type="transmembrane region" description="Helical" evidence="8">
    <location>
        <begin position="35"/>
        <end position="57"/>
    </location>
</feature>
<gene>
    <name evidence="10" type="ORF">QO014_002844</name>
</gene>
<feature type="transmembrane region" description="Helical" evidence="8">
    <location>
        <begin position="102"/>
        <end position="119"/>
    </location>
</feature>
<comment type="subcellular location">
    <subcellularLocation>
        <location evidence="1">Cell membrane</location>
        <topology evidence="1">Multi-pass membrane protein</topology>
    </subcellularLocation>
    <subcellularLocation>
        <location evidence="7">Membrane</location>
        <topology evidence="7">Multi-pass membrane protein</topology>
    </subcellularLocation>
</comment>
<dbReference type="PANTHER" id="PTHR42682">
    <property type="entry name" value="HYDROGENASE-4 COMPONENT F"/>
    <property type="match status" value="1"/>
</dbReference>
<organism evidence="10 11">
    <name type="scientific">Kaistia dalseonensis</name>
    <dbReference type="NCBI Taxonomy" id="410840"/>
    <lineage>
        <taxon>Bacteria</taxon>
        <taxon>Pseudomonadati</taxon>
        <taxon>Pseudomonadota</taxon>
        <taxon>Alphaproteobacteria</taxon>
        <taxon>Hyphomicrobiales</taxon>
        <taxon>Kaistiaceae</taxon>
        <taxon>Kaistia</taxon>
    </lineage>
</organism>
<feature type="transmembrane region" description="Helical" evidence="8">
    <location>
        <begin position="69"/>
        <end position="90"/>
    </location>
</feature>
<evidence type="ECO:0000313" key="11">
    <source>
        <dbReference type="Proteomes" id="UP001241603"/>
    </source>
</evidence>
<reference evidence="10 11" key="1">
    <citation type="submission" date="2023-07" db="EMBL/GenBank/DDBJ databases">
        <title>Genomic Encyclopedia of Type Strains, Phase IV (KMG-IV): sequencing the most valuable type-strain genomes for metagenomic binning, comparative biology and taxonomic classification.</title>
        <authorList>
            <person name="Goeker M."/>
        </authorList>
    </citation>
    <scope>NUCLEOTIDE SEQUENCE [LARGE SCALE GENOMIC DNA]</scope>
    <source>
        <strain evidence="10 11">B6-8</strain>
    </source>
</reference>
<evidence type="ECO:0000256" key="7">
    <source>
        <dbReference type="RuleBase" id="RU000320"/>
    </source>
</evidence>
<feature type="transmembrane region" description="Helical" evidence="8">
    <location>
        <begin position="258"/>
        <end position="277"/>
    </location>
</feature>
<evidence type="ECO:0000256" key="3">
    <source>
        <dbReference type="ARBA" id="ARBA00022692"/>
    </source>
</evidence>
<dbReference type="Pfam" id="PF00361">
    <property type="entry name" value="Proton_antipo_M"/>
    <property type="match status" value="1"/>
</dbReference>
<feature type="transmembrane region" description="Helical" evidence="8">
    <location>
        <begin position="199"/>
        <end position="220"/>
    </location>
</feature>
<dbReference type="InterPro" id="IPR001750">
    <property type="entry name" value="ND/Mrp_TM"/>
</dbReference>
<sequence>MTGGSLLLVLSLAFPLVLLLGALSRDLRQHLPRILPYAPVPALATALFASGATFALPDWPLRLTLELDAPGAILLGVAALLWIVAGVAAQGYLRGRSDAGRFSVWWLTTLVGSMGVFIAADLPSFYLLFSMVSLAAYGLVVFDDTPSTRRAGRVYVALAVLGEAFLLLAFVLLSTATADNSLMIRDVVGNLAQSPWRDLTIGLIILGFGIKMGLVPFHVWMPLAYTAAPIPAVAVMSGAAVKAGVIGMIRFLPFDSASSGWGTALVVVGLFSAFYGVAIGITQKNPKTVLAYSSVSQMGVIATVFGMGLSSGDRGVMLGGAFYAAHHILVKGGLFLAIGAAASVGSRRLWPVLLPAAIIALGIGGLPLTGGALAKLAVKDTLGYGLVGTLGALSAAGSTLLMLHFLTCLQAVPIEPKMVRPSSRSALSMVLSPVAPWLAIALAAILVPWVLYLSVLGGSVADALKPYALWSSIWPMLIGGALWSALQRWGNRLPLVPRGDILVFFGAVKPASARCSAAFEQADDYLRRWPVAGLSLLILAVAFGIATFALR</sequence>
<keyword evidence="4 8" id="KW-1133">Transmembrane helix</keyword>
<feature type="transmembrane region" description="Helical" evidence="8">
    <location>
        <begin position="154"/>
        <end position="173"/>
    </location>
</feature>
<evidence type="ECO:0000256" key="8">
    <source>
        <dbReference type="SAM" id="Phobius"/>
    </source>
</evidence>
<evidence type="ECO:0000256" key="1">
    <source>
        <dbReference type="ARBA" id="ARBA00004651"/>
    </source>
</evidence>
<protein>
    <submittedName>
        <fullName evidence="10">Formate hydrogenlyase subunit 3/multisubunit Na+/H+ antiporter MnhD subunit</fullName>
    </submittedName>
</protein>
<evidence type="ECO:0000256" key="6">
    <source>
        <dbReference type="ARBA" id="ARBA00023136"/>
    </source>
</evidence>
<name>A0ABU0HAC2_9HYPH</name>
<evidence type="ECO:0000256" key="5">
    <source>
        <dbReference type="ARBA" id="ARBA00023002"/>
    </source>
</evidence>
<dbReference type="EMBL" id="JAUSVO010000004">
    <property type="protein sequence ID" value="MDQ0438449.1"/>
    <property type="molecule type" value="Genomic_DNA"/>
</dbReference>
<feature type="transmembrane region" description="Helical" evidence="8">
    <location>
        <begin position="125"/>
        <end position="142"/>
    </location>
</feature>
<evidence type="ECO:0000256" key="4">
    <source>
        <dbReference type="ARBA" id="ARBA00022989"/>
    </source>
</evidence>
<proteinExistence type="predicted"/>
<feature type="transmembrane region" description="Helical" evidence="8">
    <location>
        <begin position="232"/>
        <end position="252"/>
    </location>
</feature>
<feature type="transmembrane region" description="Helical" evidence="8">
    <location>
        <begin position="531"/>
        <end position="550"/>
    </location>
</feature>
<feature type="transmembrane region" description="Helical" evidence="8">
    <location>
        <begin position="430"/>
        <end position="455"/>
    </location>
</feature>
<dbReference type="PANTHER" id="PTHR42682:SF4">
    <property type="entry name" value="NADH-UBIQUINONE_PLASTOQUINONE"/>
    <property type="match status" value="1"/>
</dbReference>
<dbReference type="InterPro" id="IPR052175">
    <property type="entry name" value="ComplexI-like_HydComp"/>
</dbReference>
<feature type="transmembrane region" description="Helical" evidence="8">
    <location>
        <begin position="289"/>
        <end position="309"/>
    </location>
</feature>
<feature type="transmembrane region" description="Helical" evidence="8">
    <location>
        <begin position="349"/>
        <end position="370"/>
    </location>
</feature>
<feature type="domain" description="NADH:quinone oxidoreductase/Mrp antiporter transmembrane" evidence="9">
    <location>
        <begin position="119"/>
        <end position="342"/>
    </location>
</feature>
<evidence type="ECO:0000256" key="2">
    <source>
        <dbReference type="ARBA" id="ARBA00022475"/>
    </source>
</evidence>
<feature type="transmembrane region" description="Helical" evidence="8">
    <location>
        <begin position="6"/>
        <end position="23"/>
    </location>
</feature>
<comment type="caution">
    <text evidence="10">The sequence shown here is derived from an EMBL/GenBank/DDBJ whole genome shotgun (WGS) entry which is preliminary data.</text>
</comment>
<feature type="transmembrane region" description="Helical" evidence="8">
    <location>
        <begin position="321"/>
        <end position="342"/>
    </location>
</feature>
<keyword evidence="11" id="KW-1185">Reference proteome</keyword>
<keyword evidence="3 7" id="KW-0812">Transmembrane</keyword>
<keyword evidence="6 8" id="KW-0472">Membrane</keyword>